<protein>
    <submittedName>
        <fullName evidence="4">1-acyl-sn-glycerol-3-phosphate acyltransferase</fullName>
    </submittedName>
</protein>
<dbReference type="SMART" id="SM00563">
    <property type="entry name" value="PlsC"/>
    <property type="match status" value="1"/>
</dbReference>
<evidence type="ECO:0000256" key="1">
    <source>
        <dbReference type="ARBA" id="ARBA00022679"/>
    </source>
</evidence>
<dbReference type="Pfam" id="PF01553">
    <property type="entry name" value="Acyltransferase"/>
    <property type="match status" value="1"/>
</dbReference>
<dbReference type="InterPro" id="IPR002123">
    <property type="entry name" value="Plipid/glycerol_acylTrfase"/>
</dbReference>
<evidence type="ECO:0000259" key="3">
    <source>
        <dbReference type="SMART" id="SM00563"/>
    </source>
</evidence>
<dbReference type="AlphaFoldDB" id="A0A846U579"/>
<dbReference type="RefSeq" id="WP_119932277.1">
    <property type="nucleotide sequence ID" value="NZ_JAAVUN010000003.1"/>
</dbReference>
<dbReference type="CDD" id="cd07989">
    <property type="entry name" value="LPLAT_AGPAT-like"/>
    <property type="match status" value="1"/>
</dbReference>
<comment type="caution">
    <text evidence="4">The sequence shown here is derived from an EMBL/GenBank/DDBJ whole genome shotgun (WGS) entry which is preliminary data.</text>
</comment>
<dbReference type="SUPFAM" id="SSF69593">
    <property type="entry name" value="Glycerol-3-phosphate (1)-acyltransferase"/>
    <property type="match status" value="1"/>
</dbReference>
<accession>A0A846U579</accession>
<dbReference type="PANTHER" id="PTHR10434:SF11">
    <property type="entry name" value="1-ACYL-SN-GLYCEROL-3-PHOSPHATE ACYLTRANSFERASE"/>
    <property type="match status" value="1"/>
</dbReference>
<keyword evidence="5" id="KW-1185">Reference proteome</keyword>
<feature type="domain" description="Phospholipid/glycerol acyltransferase" evidence="3">
    <location>
        <begin position="35"/>
        <end position="154"/>
    </location>
</feature>
<dbReference type="GO" id="GO:0003841">
    <property type="term" value="F:1-acylglycerol-3-phosphate O-acyltransferase activity"/>
    <property type="evidence" value="ECO:0007669"/>
    <property type="project" value="TreeGrafter"/>
</dbReference>
<proteinExistence type="predicted"/>
<sequence length="238" mass="25798">MVYMFLKNWVVAPFINLTFRPKVVGAHNVPSTGPAILASNHLAAADHIFMPIAVDRQIFFLAKSDYFTGKGLKSKIVAGFFRAINQIPMDRSGGKKSAASLSAGGKKLAEGELLGIYPEGTRSHDGRLYRAKIGVARLVLESGAPVIPIAMIGTDVVQPLGTPFPAPWRQKKGFRVTTIFGEPMDFSHLKDRAGDRDVVRQIADEIVQAIQKLSGQEYVEAYAADVKRAQSQGKSSGS</sequence>
<reference evidence="4 5" key="1">
    <citation type="submission" date="2020-02" db="EMBL/GenBank/DDBJ databases">
        <authorList>
            <person name="Sun Q."/>
        </authorList>
    </citation>
    <scope>NUCLEOTIDE SEQUENCE [LARGE SCALE GENOMIC DNA]</scope>
    <source>
        <strain evidence="4 5">YIM 13062</strain>
    </source>
</reference>
<evidence type="ECO:0000313" key="4">
    <source>
        <dbReference type="EMBL" id="NKE08866.1"/>
    </source>
</evidence>
<evidence type="ECO:0000256" key="2">
    <source>
        <dbReference type="ARBA" id="ARBA00023315"/>
    </source>
</evidence>
<organism evidence="4 5">
    <name type="scientific">Kocuria subflava</name>
    <dbReference type="NCBI Taxonomy" id="1736139"/>
    <lineage>
        <taxon>Bacteria</taxon>
        <taxon>Bacillati</taxon>
        <taxon>Actinomycetota</taxon>
        <taxon>Actinomycetes</taxon>
        <taxon>Micrococcales</taxon>
        <taxon>Micrococcaceae</taxon>
        <taxon>Kocuria</taxon>
    </lineage>
</organism>
<dbReference type="Proteomes" id="UP000521379">
    <property type="component" value="Unassembled WGS sequence"/>
</dbReference>
<keyword evidence="1 4" id="KW-0808">Transferase</keyword>
<dbReference type="PANTHER" id="PTHR10434">
    <property type="entry name" value="1-ACYL-SN-GLYCEROL-3-PHOSPHATE ACYLTRANSFERASE"/>
    <property type="match status" value="1"/>
</dbReference>
<gene>
    <name evidence="4" type="ORF">GTW58_02660</name>
</gene>
<dbReference type="GO" id="GO:0005886">
    <property type="term" value="C:plasma membrane"/>
    <property type="evidence" value="ECO:0007669"/>
    <property type="project" value="TreeGrafter"/>
</dbReference>
<evidence type="ECO:0000313" key="5">
    <source>
        <dbReference type="Proteomes" id="UP000521379"/>
    </source>
</evidence>
<dbReference type="EMBL" id="JAAVUN010000003">
    <property type="protein sequence ID" value="NKE08866.1"/>
    <property type="molecule type" value="Genomic_DNA"/>
</dbReference>
<name>A0A846U579_9MICC</name>
<dbReference type="GO" id="GO:0006654">
    <property type="term" value="P:phosphatidic acid biosynthetic process"/>
    <property type="evidence" value="ECO:0007669"/>
    <property type="project" value="TreeGrafter"/>
</dbReference>
<keyword evidence="2 4" id="KW-0012">Acyltransferase</keyword>